<evidence type="ECO:0000256" key="2">
    <source>
        <dbReference type="ARBA" id="ARBA00023027"/>
    </source>
</evidence>
<dbReference type="PROSITE" id="PS51257">
    <property type="entry name" value="PROKAR_LIPOPROTEIN"/>
    <property type="match status" value="1"/>
</dbReference>
<dbReference type="InterPro" id="IPR043129">
    <property type="entry name" value="ATPase_NBD"/>
</dbReference>
<dbReference type="EMBL" id="LNXV01000003">
    <property type="protein sequence ID" value="KTC87069.1"/>
    <property type="molecule type" value="Genomic_DNA"/>
</dbReference>
<dbReference type="InterPro" id="IPR030960">
    <property type="entry name" value="DHQS/DOIS_N"/>
</dbReference>
<evidence type="ECO:0000259" key="3">
    <source>
        <dbReference type="Pfam" id="PF01761"/>
    </source>
</evidence>
<evidence type="ECO:0000313" key="6">
    <source>
        <dbReference type="Proteomes" id="UP000054742"/>
    </source>
</evidence>
<evidence type="ECO:0000259" key="4">
    <source>
        <dbReference type="Pfam" id="PF24621"/>
    </source>
</evidence>
<sequence>MFMIKKKPVIPVIDFILKALNSYASLPGVAACDVYLFLTEDEKRKLQENSSFKHIKFNFINKRDEQNGNKLAIILKSIETDDSYGLELSVFRNGSVEQRLIIPKSLETKIINTEGNEFNLPLFCDAQDLFICIDKKLCPQKRNEIETYIKLHTKSAITLYEVDTTIKDEDAWKQMVAVSTAAKKLNFNRRGIFVAVGGVEIQNIVGVTARTFRRGASSLYYPLSIADLEQALKLNPRITTSATERVLPFYPASTIVVEQSINQSRLENVTLAEKLADCFTVKEISDALNPDNSVLVEACTEKKLLIVIDRKFYEAHKEKVDIYLAKNRQLQQKSYRILLLDGGDENKNQEALKKIISIAHEAGIHNQQGVLLAFGGGVILDTVGAAAALLDVEYVRVPTTLLGVIDAAIGIKTGINLNAKNDFGAFYKPRAVFYDLEFIKTEDIRNIQSGLAEMIKIFIVTDPVSFYLLNEYYRDFLNKKFNKTTSKLIVAAIYCMLHQLQPNIYEDKTLERLADFGHEIGHIFEYKSAFRLLHGEAVSLGMAVASTVAYQRGLLPQKELDKILTLLDAIGLPIMDELYGADQGVYIEEKMKDSKANKGGDSAVVAPIKVGQGTFLRDIGLEELQQAFSYLIKQKEQFELCKLHNPKVQVIFDEYNNTQAQPSIVFDIGGTNLRAGVYLSNGTLVYEDRSPTPSIKSMPHASLMEIQHALIKGIKDYIDRAKKQFPYEPLEQVIISFAGTLDNGVVLKSASLWGEITNVPLQKMLTDNIPNMRFTLINDVIAAAWRYGTDPHYSQLSNICIFTLSTGIGAAYFDIGEQNQDKDVISIGHKKKFHHRHSLQCDCGEYGHLEPYVSGRGSLHQMIRTAIEAVKFDVDRELFQESLLYKSALEKLNSLSFEEKEKIIHDTYINKILREKNIDEQRIADVKAYILGELHSIDSVQLEGLKALACALFIDNKLLCAAINQKDPFVEPLFREIVQYIGAEICEIALTNTDRIILMGGFARAIKERLEVELNQFCLKKNIPQKRVDTLFNWAEDDDNDGILGAAYYGDQPRRLWSLFNRIISEKAKLQIDLNQSLEEKKLRKAFEYAYYLHVNRPKHTQYKFRSEEPARYFVWHPVELARDVVRKLLSTDTELISAAFLHDSLEYTEVSAEVLEQEFGECVVNIARDLSQHANLLSMSLFDLEQLGFSTMLIGQHLGFEQSSPLDVEQVKMIANIATKIEHYSRLLDGPLDSRSQLLKILDNINNYSSIDRLPKGVVKPRTDVELLLFKLYVDKLQVPQAIATEAYQYIDKLLITFGYPGIESMESKKREMSIAQQLFQPWCERNKKAIKLVGKSLYYGDSLSDACERLSSLKNKNFLQAMARLKHPNTLPISRNQFLKQLRQGLENLKGSDFELALNLCAQTTFDEIKSKFMLPGHYGRFSSNLTSAQLLSGKETIVYFPNDKKATVTPEKKYVDPVSGQINPLITAMDGSEELWQAYLEGKELDEETLLFYHHNKSILDQFMQDKTFIDYHDSFYAPERLVPFTLQLPNGKVQDLCLFESNASQIVGGQFMFVSPSNISMGETENVINQVSSISKMLDFRLLTGRFPSEFSKLDVGIQDVVEKMNPVLSTWKRASTSSIEEKPFFFHYPQKKGFSPQVNIKKRLLPLDNHSRYLVKTLSSSFSTFPMDVNSHAEYMFLIAASLKSSYAVFQNSSDTASVPGHYHCYALDKTKFLNNGQAVYTIPLFAAKANSVLVEMPELRLEKMQWEGACYRLTVPLHRNVKNYAEAVTCIRLMQGLANKLIPMNDAHCCELTFVANRKDDCVELYIGIRKHFKNYPLENSLAKHYGLQPPFNGALEFAGVNTMKNQEEFDKYNELYKKLSHECGKEKADEMLVAIQNESLLLAKPDETLLMEFENGIMTHFTAKPHLGEGLRFSA</sequence>
<feature type="domain" description="3-dehydroquinate synthase C-terminal" evidence="4">
    <location>
        <begin position="450"/>
        <end position="576"/>
    </location>
</feature>
<keyword evidence="2" id="KW-0520">NAD</keyword>
<dbReference type="SUPFAM" id="SSF56796">
    <property type="entry name" value="Dehydroquinate synthase-like"/>
    <property type="match status" value="1"/>
</dbReference>
<proteinExistence type="predicted"/>
<name>A0A0W0SV50_9GAMM</name>
<dbReference type="InterPro" id="IPR050071">
    <property type="entry name" value="Dehydroquinate_synthase"/>
</dbReference>
<dbReference type="PANTHER" id="PTHR43622:SF3">
    <property type="entry name" value="2-EPI-5-EPI-VALIOLONE SYNTHASE"/>
    <property type="match status" value="1"/>
</dbReference>
<feature type="domain" description="3-dehydroquinate synthase N-terminal" evidence="3">
    <location>
        <begin position="339"/>
        <end position="448"/>
    </location>
</feature>
<reference evidence="5 6" key="1">
    <citation type="submission" date="2015-11" db="EMBL/GenBank/DDBJ databases">
        <title>Genomic analysis of 38 Legionella species identifies large and diverse effector repertoires.</title>
        <authorList>
            <person name="Burstein D."/>
            <person name="Amaro F."/>
            <person name="Zusman T."/>
            <person name="Lifshitz Z."/>
            <person name="Cohen O."/>
            <person name="Gilbert J.A."/>
            <person name="Pupko T."/>
            <person name="Shuman H.A."/>
            <person name="Segal G."/>
        </authorList>
    </citation>
    <scope>NUCLEOTIDE SEQUENCE [LARGE SCALE GENOMIC DNA]</scope>
    <source>
        <strain evidence="5 6">ATCC 43878</strain>
    </source>
</reference>
<keyword evidence="6" id="KW-1185">Reference proteome</keyword>
<gene>
    <name evidence="5" type="primary">aroB_1</name>
    <name evidence="5" type="ORF">Lbru_0298</name>
</gene>
<dbReference type="PATRIC" id="fig|29422.6.peg.312"/>
<dbReference type="Gene3D" id="3.30.420.40">
    <property type="match status" value="2"/>
</dbReference>
<dbReference type="STRING" id="29422.Lbru_0298"/>
<protein>
    <submittedName>
        <fullName evidence="5">3-dehydroquinate synthase</fullName>
    </submittedName>
</protein>
<dbReference type="Gene3D" id="3.40.50.1970">
    <property type="match status" value="2"/>
</dbReference>
<organism evidence="5 6">
    <name type="scientific">Legionella brunensis</name>
    <dbReference type="NCBI Taxonomy" id="29422"/>
    <lineage>
        <taxon>Bacteria</taxon>
        <taxon>Pseudomonadati</taxon>
        <taxon>Pseudomonadota</taxon>
        <taxon>Gammaproteobacteria</taxon>
        <taxon>Legionellales</taxon>
        <taxon>Legionellaceae</taxon>
        <taxon>Legionella</taxon>
    </lineage>
</organism>
<comment type="caution">
    <text evidence="5">The sequence shown here is derived from an EMBL/GenBank/DDBJ whole genome shotgun (WGS) entry which is preliminary data.</text>
</comment>
<dbReference type="SUPFAM" id="SSF109604">
    <property type="entry name" value="HD-domain/PDEase-like"/>
    <property type="match status" value="1"/>
</dbReference>
<dbReference type="Pfam" id="PF00480">
    <property type="entry name" value="ROK"/>
    <property type="match status" value="1"/>
</dbReference>
<dbReference type="InterPro" id="IPR056179">
    <property type="entry name" value="DHQS_C"/>
</dbReference>
<dbReference type="Pfam" id="PF24621">
    <property type="entry name" value="DHQS_C"/>
    <property type="match status" value="1"/>
</dbReference>
<dbReference type="Gene3D" id="1.20.1090.10">
    <property type="entry name" value="Dehydroquinate synthase-like - alpha domain"/>
    <property type="match status" value="1"/>
</dbReference>
<dbReference type="InterPro" id="IPR000600">
    <property type="entry name" value="ROK"/>
</dbReference>
<accession>A0A0W0SV50</accession>
<comment type="cofactor">
    <cofactor evidence="1">
        <name>NAD(+)</name>
        <dbReference type="ChEBI" id="CHEBI:57540"/>
    </cofactor>
</comment>
<dbReference type="Proteomes" id="UP000054742">
    <property type="component" value="Unassembled WGS sequence"/>
</dbReference>
<dbReference type="PANTHER" id="PTHR43622">
    <property type="entry name" value="3-DEHYDROQUINATE SYNTHASE"/>
    <property type="match status" value="1"/>
</dbReference>
<evidence type="ECO:0000256" key="1">
    <source>
        <dbReference type="ARBA" id="ARBA00001911"/>
    </source>
</evidence>
<dbReference type="GO" id="GO:0003856">
    <property type="term" value="F:3-dehydroquinate synthase activity"/>
    <property type="evidence" value="ECO:0007669"/>
    <property type="project" value="TreeGrafter"/>
</dbReference>
<evidence type="ECO:0000313" key="5">
    <source>
        <dbReference type="EMBL" id="KTC87069.1"/>
    </source>
</evidence>
<dbReference type="SUPFAM" id="SSF53067">
    <property type="entry name" value="Actin-like ATPase domain"/>
    <property type="match status" value="1"/>
</dbReference>
<dbReference type="Gene3D" id="1.10.3210.10">
    <property type="entry name" value="Hypothetical protein af1432"/>
    <property type="match status" value="1"/>
</dbReference>
<dbReference type="Pfam" id="PF01761">
    <property type="entry name" value="DHQ_synthase"/>
    <property type="match status" value="1"/>
</dbReference>